<dbReference type="InterPro" id="IPR036420">
    <property type="entry name" value="BRCT_dom_sf"/>
</dbReference>
<feature type="domain" description="BRCT" evidence="3">
    <location>
        <begin position="1031"/>
        <end position="1122"/>
    </location>
</feature>
<dbReference type="InterPro" id="IPR049542">
    <property type="entry name" value="TopBP1-like_BRCT0"/>
</dbReference>
<evidence type="ECO:0000313" key="4">
    <source>
        <dbReference type="EMBL" id="CAF0961216.1"/>
    </source>
</evidence>
<evidence type="ECO:0000256" key="2">
    <source>
        <dbReference type="SAM" id="MobiDB-lite"/>
    </source>
</evidence>
<dbReference type="EMBL" id="CAJNOC010002981">
    <property type="protein sequence ID" value="CAF0961216.1"/>
    <property type="molecule type" value="Genomic_DNA"/>
</dbReference>
<dbReference type="Gene3D" id="3.40.50.10190">
    <property type="entry name" value="BRCT domain"/>
    <property type="match status" value="7"/>
</dbReference>
<evidence type="ECO:0000313" key="5">
    <source>
        <dbReference type="Proteomes" id="UP000663879"/>
    </source>
</evidence>
<dbReference type="Pfam" id="PF21298">
    <property type="entry name" value="TopBP1_BRCT0"/>
    <property type="match status" value="1"/>
</dbReference>
<dbReference type="Proteomes" id="UP000663879">
    <property type="component" value="Unassembled WGS sequence"/>
</dbReference>
<feature type="region of interest" description="Disordered" evidence="2">
    <location>
        <begin position="1229"/>
        <end position="1299"/>
    </location>
</feature>
<dbReference type="PANTHER" id="PTHR13561:SF20">
    <property type="entry name" value="DNA TOPOISOMERASE 2-BINDING PROTEIN 1"/>
    <property type="match status" value="1"/>
</dbReference>
<feature type="compositionally biased region" description="Basic and acidic residues" evidence="2">
    <location>
        <begin position="1185"/>
        <end position="1194"/>
    </location>
</feature>
<feature type="region of interest" description="Disordered" evidence="2">
    <location>
        <begin position="1131"/>
        <end position="1152"/>
    </location>
</feature>
<proteinExistence type="predicted"/>
<organism evidence="4 5">
    <name type="scientific">Brachionus calyciflorus</name>
    <dbReference type="NCBI Taxonomy" id="104777"/>
    <lineage>
        <taxon>Eukaryota</taxon>
        <taxon>Metazoa</taxon>
        <taxon>Spiralia</taxon>
        <taxon>Gnathifera</taxon>
        <taxon>Rotifera</taxon>
        <taxon>Eurotatoria</taxon>
        <taxon>Monogononta</taxon>
        <taxon>Pseudotrocha</taxon>
        <taxon>Ploima</taxon>
        <taxon>Brachionidae</taxon>
        <taxon>Brachionus</taxon>
    </lineage>
</organism>
<keyword evidence="5" id="KW-1185">Reference proteome</keyword>
<dbReference type="SMART" id="SM00292">
    <property type="entry name" value="BRCT"/>
    <property type="match status" value="6"/>
</dbReference>
<dbReference type="GO" id="GO:0007095">
    <property type="term" value="P:mitotic G2 DNA damage checkpoint signaling"/>
    <property type="evidence" value="ECO:0007669"/>
    <property type="project" value="TreeGrafter"/>
</dbReference>
<dbReference type="GO" id="GO:0006270">
    <property type="term" value="P:DNA replication initiation"/>
    <property type="evidence" value="ECO:0007669"/>
    <property type="project" value="TreeGrafter"/>
</dbReference>
<gene>
    <name evidence="4" type="ORF">OXX778_LOCUS14458</name>
</gene>
<dbReference type="PROSITE" id="PS50172">
    <property type="entry name" value="BRCT"/>
    <property type="match status" value="5"/>
</dbReference>
<dbReference type="FunFam" id="3.40.50.10190:FF:000020">
    <property type="entry name" value="DNA topoisomerase II binding protein 1"/>
    <property type="match status" value="1"/>
</dbReference>
<dbReference type="GO" id="GO:0033314">
    <property type="term" value="P:mitotic DNA replication checkpoint signaling"/>
    <property type="evidence" value="ECO:0007669"/>
    <property type="project" value="TreeGrafter"/>
</dbReference>
<dbReference type="CDD" id="cd17731">
    <property type="entry name" value="BRCT_TopBP1_rpt2_like"/>
    <property type="match status" value="1"/>
</dbReference>
<dbReference type="InterPro" id="IPR001357">
    <property type="entry name" value="BRCT_dom"/>
</dbReference>
<feature type="domain" description="BRCT" evidence="3">
    <location>
        <begin position="405"/>
        <end position="469"/>
    </location>
</feature>
<feature type="domain" description="BRCT" evidence="3">
    <location>
        <begin position="675"/>
        <end position="770"/>
    </location>
</feature>
<accession>A0A814DPH1</accession>
<feature type="region of interest" description="Disordered" evidence="2">
    <location>
        <begin position="1181"/>
        <end position="1204"/>
    </location>
</feature>
<name>A0A814DPH1_9BILA</name>
<dbReference type="InterPro" id="IPR059215">
    <property type="entry name" value="BRCT2_TopBP1-like"/>
</dbReference>
<protein>
    <recommendedName>
        <fullName evidence="3">BRCT domain-containing protein</fullName>
    </recommendedName>
</protein>
<feature type="region of interest" description="Disordered" evidence="2">
    <location>
        <begin position="817"/>
        <end position="863"/>
    </location>
</feature>
<sequence>MASSIPQLRFYKDETLNAVNAEKLNELYNLFKDDNTKWISRQECLNLKNAENCIFVFCKFDGAAFEHIRNLNSRIISASCMLYTYKNQKKLPRSSIPIYSSSMVDLNVCCSNMEKKLREEIYVKVEMMRGKISKIFTENVTHLVTTEVGSAKYHAAGSMKIPVMLAEWVLEVWKDAEYEDCHATDAKFLKYKCPIFHKLVICASGYNEEVKSKIKSMVESEGGTYRGDLVCGTTTHLVLNEAKGAKYDHAKLWKIIVVKSEWIYESIKAGYCLPEKDFILETDNQTSTPSESRIMASKTKKIPDIDLSVINPLNNTNANSTKIVNETDRNGMFMNGLNQSTSMLMNTTNSASSKNLTQNNKPMTHYSDLMKELNSIGKIKLTLLDGIGIFCEITDSAVSEKIKKICNLGGAIRFDEYNSDVTHVIVNQVNDQKCKSYIELNPEVNIVTIDWLVNSCKQNQLEDCKMYCVFKNALNSVKTPKKRARPEKSLSNQTMNNQTFDSDLNDCLSQYLNMEANLMKPQQEAISRPFQTNTPTRTSSLSAKLQQYQKEKQETPKMNTTLKKDPPINDAYANEIFYKKKFQIIGFDNEEQQSIEKILIQKGALVLPSYDLDATEMPMSRLPDDVDFTLFPLITSTPIVNKNPATVYWMKRCCELNQLLPLNFNIFFQPIPRYNTDRPLTNCVITISSYDQSEKENITNLCKLLGAHTQSSFSLKKSNDIQVNTHLICNQTVGPKYIAAKTWNMPVVCAEWVIECCVTGMKADENKYSVENQKSIQNDLIEALSKIRRQNEDMCTNSSYNSKANNTCSKSMNVSVNDFQNEHNPNDSSLTCHNESKKPRLDDDEEDQEKTRDNNFKSNNLNDTDSDLVLAAIENSAKFKVPNQFETASNFQTPQNPRLKELRRSEVIAQPVTPVSENNKYSTPVWMKPDNGKQTEFKFKNLDCDKALEMLKTPDAFNTSKFKSKKPETPLCELFTNAIHIAAEKSKNPEYWANCYESPAFEYSFQRAKRENENYLRNQDHDQSDYIQPTARHKILRNCKVYVSRKLVKIQSDLYKIVDSLGGDFSWTYNQDITHFIYSGDINDNVKELKTAIEDRKIIVLPDWIYSCHENQSHLDETNFMISKINEAESNCPENSEMTDETKLKEEEMTTDENQVDLKRAFLDQLQDKLASLKNVNTSKKLGRNKSDVNKSDLSEMNENKTTLNGDDETALLENLEFNDMTKNKNVDLGMDYDEEEENSKRRQMNLKRKANMPSVNSNDNLSDVGKKSIKNLGKNDDAPGSPSLLNKDLNGQKKTNSNMIPHSQIQVTYWKDDSAPGMNPNLAPTQNKMTTRQRSTKTESTRGTRADAIAERIMTAARAAKKT</sequence>
<dbReference type="OrthoDB" id="251770at2759"/>
<dbReference type="Pfam" id="PF00533">
    <property type="entry name" value="BRCT"/>
    <property type="match status" value="2"/>
</dbReference>
<reference evidence="4" key="1">
    <citation type="submission" date="2021-02" db="EMBL/GenBank/DDBJ databases">
        <authorList>
            <person name="Nowell W R."/>
        </authorList>
    </citation>
    <scope>NUCLEOTIDE SEQUENCE</scope>
    <source>
        <strain evidence="4">Ploen Becks lab</strain>
    </source>
</reference>
<dbReference type="Pfam" id="PF12738">
    <property type="entry name" value="PTCB-BRCT"/>
    <property type="match status" value="3"/>
</dbReference>
<feature type="domain" description="BRCT" evidence="3">
    <location>
        <begin position="118"/>
        <end position="171"/>
    </location>
</feature>
<evidence type="ECO:0000256" key="1">
    <source>
        <dbReference type="ARBA" id="ARBA00022737"/>
    </source>
</evidence>
<feature type="domain" description="BRCT" evidence="3">
    <location>
        <begin position="191"/>
        <end position="280"/>
    </location>
</feature>
<dbReference type="PANTHER" id="PTHR13561">
    <property type="entry name" value="DNA REPLICATION REGULATOR DPB11-RELATED"/>
    <property type="match status" value="1"/>
</dbReference>
<comment type="caution">
    <text evidence="4">The sequence shown here is derived from an EMBL/GenBank/DDBJ whole genome shotgun (WGS) entry which is preliminary data.</text>
</comment>
<feature type="compositionally biased region" description="Basic residues" evidence="2">
    <location>
        <begin position="1242"/>
        <end position="1251"/>
    </location>
</feature>
<dbReference type="CDD" id="cd17727">
    <property type="entry name" value="BRCT_TopBP1_rpt6"/>
    <property type="match status" value="1"/>
</dbReference>
<evidence type="ECO:0000259" key="3">
    <source>
        <dbReference type="PROSITE" id="PS50172"/>
    </source>
</evidence>
<feature type="compositionally biased region" description="Polar residues" evidence="2">
    <location>
        <begin position="1195"/>
        <end position="1204"/>
    </location>
</feature>
<keyword evidence="1" id="KW-0677">Repeat</keyword>
<dbReference type="SUPFAM" id="SSF52113">
    <property type="entry name" value="BRCT domain"/>
    <property type="match status" value="6"/>
</dbReference>
<feature type="region of interest" description="Disordered" evidence="2">
    <location>
        <begin position="1322"/>
        <end position="1344"/>
    </location>
</feature>
<feature type="compositionally biased region" description="Polar residues" evidence="2">
    <location>
        <begin position="1323"/>
        <end position="1334"/>
    </location>
</feature>